<dbReference type="Proteomes" id="UP001174208">
    <property type="component" value="Unassembled WGS sequence"/>
</dbReference>
<evidence type="ECO:0000313" key="3">
    <source>
        <dbReference type="Proteomes" id="UP001174208"/>
    </source>
</evidence>
<evidence type="ECO:0000256" key="1">
    <source>
        <dbReference type="SAM" id="Phobius"/>
    </source>
</evidence>
<gene>
    <name evidence="2" type="ORF">P5G50_04150</name>
</gene>
<dbReference type="Pfam" id="PF12277">
    <property type="entry name" value="DUF3618"/>
    <property type="match status" value="1"/>
</dbReference>
<keyword evidence="1" id="KW-0472">Membrane</keyword>
<name>A0ABT8K8C4_9MICO</name>
<dbReference type="EMBL" id="JAROCF010000001">
    <property type="protein sequence ID" value="MDN4613639.1"/>
    <property type="molecule type" value="Genomic_DNA"/>
</dbReference>
<dbReference type="RefSeq" id="WP_301211876.1">
    <property type="nucleotide sequence ID" value="NZ_JAROCF010000001.1"/>
</dbReference>
<feature type="transmembrane region" description="Helical" evidence="1">
    <location>
        <begin position="45"/>
        <end position="66"/>
    </location>
</feature>
<comment type="caution">
    <text evidence="2">The sequence shown here is derived from an EMBL/GenBank/DDBJ whole genome shotgun (WGS) entry which is preliminary data.</text>
</comment>
<protein>
    <submittedName>
        <fullName evidence="2">DUF3618 domain-containing protein</fullName>
    </submittedName>
</protein>
<keyword evidence="1" id="KW-0812">Transmembrane</keyword>
<evidence type="ECO:0000313" key="2">
    <source>
        <dbReference type="EMBL" id="MDN4613639.1"/>
    </source>
</evidence>
<accession>A0ABT8K8C4</accession>
<keyword evidence="3" id="KW-1185">Reference proteome</keyword>
<reference evidence="2" key="1">
    <citation type="submission" date="2023-06" db="EMBL/GenBank/DDBJ databases">
        <title>MT1 and MT2 Draft Genomes of Novel Species.</title>
        <authorList>
            <person name="Venkateswaran K."/>
        </authorList>
    </citation>
    <scope>NUCLEOTIDE SEQUENCE</scope>
    <source>
        <strain evidence="2">F6_8S_P_1B</strain>
    </source>
</reference>
<sequence length="71" mass="7614">MTTDRTDVDRARAELTATVDAITYKFGAPKRAVERAQRFVTEQPLVAAGIAAGVAATVGGLVWAVVRLTRR</sequence>
<keyword evidence="1" id="KW-1133">Transmembrane helix</keyword>
<organism evidence="2 3">
    <name type="scientific">Leifsonia williamsii</name>
    <dbReference type="NCBI Taxonomy" id="3035919"/>
    <lineage>
        <taxon>Bacteria</taxon>
        <taxon>Bacillati</taxon>
        <taxon>Actinomycetota</taxon>
        <taxon>Actinomycetes</taxon>
        <taxon>Micrococcales</taxon>
        <taxon>Microbacteriaceae</taxon>
        <taxon>Leifsonia</taxon>
    </lineage>
</organism>
<dbReference type="InterPro" id="IPR022062">
    <property type="entry name" value="DUF3618"/>
</dbReference>
<proteinExistence type="predicted"/>